<dbReference type="EMBL" id="BMZZ01000008">
    <property type="protein sequence ID" value="GFZ75458.1"/>
    <property type="molecule type" value="Genomic_DNA"/>
</dbReference>
<dbReference type="RefSeq" id="WP_212775550.1">
    <property type="nucleotide sequence ID" value="NZ_BMZZ01000008.1"/>
</dbReference>
<reference evidence="3 4" key="1">
    <citation type="journal article" date="2021" name="J. Gen. Plant Pathol.">
        <title>Enrichment of phytoplasma genome DNA through a methyl-CpG binding domain-mediated method for efficient genome sequencing.</title>
        <authorList>
            <person name="Nijo T."/>
            <person name="Iwabuchi N."/>
            <person name="Tokuda R."/>
            <person name="Suzuki T."/>
            <person name="Matsumoto O."/>
            <person name="Miyazaki A."/>
            <person name="Maejima K."/>
            <person name="Oshima K."/>
            <person name="Namba S."/>
            <person name="Yamaji Y."/>
        </authorList>
    </citation>
    <scope>NUCLEOTIDE SEQUENCE [LARGE SCALE GENOMIC DNA]</scope>
    <source>
        <strain evidence="3 4">HP</strain>
    </source>
</reference>
<sequence length="936" mass="111642">MDNYLIAKKTITKNTNYIIFYKYWLFPFLFALIFLKISISCYVFSDEVPNPNEQQELPYKPEPAQENEVFKRHKQTKKQQDKQRETCEKETRQQYEKLYDYFYDKDTFTKYWNQRQTKPNPIFEKILSLSKANQVSDLESALDRYFNYLIAVLTTKYVLEEYNIQKNSNSQELTSQTEELSLRDEDNLKRTQLSSFQTDYSNLQFRIEFLNLFFKTLLELKEKQKQDIDSIVEKFYTEISNHNNLLQKTSSLLHLQEQPHDYLTSVNHKTLSNEITKNNFEVHEIDPEIDRFLAHGDDTLIDDFYGRNKNNFIDYFQKKIQPATQEVVLQNDTQINTNLPQLKDVYAKFILNKRCTIEDQDTLLKTITSNDSNNPNQNGMKEKLLKDLEKLHTNYEKIYQEQKETIQKYQTFLLQELKTQKKDITNRFKDRKPYEIYLQQENLLQEQLQRGIDELIDTYVNKPLKLLETSKNEVQTEITNIKKFIQETTINNLNTTSLKKDFDTFNNNYCTKREEFTQQQAKTKQEVDQSLAELKAKIEDLIVKYQALLEESEEMKTKFNNLEPHNELNGFFATPLTKNNFLSFLKKLQDEEVDKELHYDQLINNSKTNFKQSSNAYFYIQTILLLLKAHNTNINNFIQKLQQEKISNLPIFDATNKKNETIIENEYQSYKKDINTFFQKIQTPEQIIKEDDKNLFKDQNTWLDNVMQNLHTNLSEKTDKSKKDQNQLKDDLEKHYTNFKSKHDEIMNFLKDLFPNVEKQTQTEKDILQLNNKNIELIKSNQREQKKKKKEISEEEEKVQQKKQNKQQEQENIKSTINKIKETCPEPQGQEIPPVINYPKLELNLEQILASYESHLNELNNQPKNLKQGLKDIIQTYATELSDLLKTLSSESLQSHNKTFNWFNNSFQNFKTPEQTITQINDWLNQSGVYHYEEKQ</sequence>
<organism evidence="3 4">
    <name type="scientific">Hydrangea phyllody phytoplasma</name>
    <dbReference type="NCBI Taxonomy" id="238673"/>
    <lineage>
        <taxon>Bacteria</taxon>
        <taxon>Bacillati</taxon>
        <taxon>Mycoplasmatota</taxon>
        <taxon>Mollicutes</taxon>
        <taxon>Acholeplasmatales</taxon>
        <taxon>Acholeplasmataceae</taxon>
        <taxon>Candidatus Phytoplasma</taxon>
        <taxon>16SrI (Aster yellows group)</taxon>
    </lineage>
</organism>
<keyword evidence="2" id="KW-1133">Transmembrane helix</keyword>
<accession>A0ABQ1EKD1</accession>
<dbReference type="Proteomes" id="UP000677853">
    <property type="component" value="Unassembled WGS sequence"/>
</dbReference>
<gene>
    <name evidence="3" type="ORF">HPP_4160</name>
</gene>
<evidence type="ECO:0000256" key="2">
    <source>
        <dbReference type="SAM" id="Phobius"/>
    </source>
</evidence>
<feature type="transmembrane region" description="Helical" evidence="2">
    <location>
        <begin position="21"/>
        <end position="45"/>
    </location>
</feature>
<keyword evidence="4" id="KW-1185">Reference proteome</keyword>
<feature type="coiled-coil region" evidence="1">
    <location>
        <begin position="775"/>
        <end position="862"/>
    </location>
</feature>
<keyword evidence="2" id="KW-0472">Membrane</keyword>
<keyword evidence="2" id="KW-0812">Transmembrane</keyword>
<evidence type="ECO:0000313" key="4">
    <source>
        <dbReference type="Proteomes" id="UP000677853"/>
    </source>
</evidence>
<evidence type="ECO:0000313" key="3">
    <source>
        <dbReference type="EMBL" id="GFZ75458.1"/>
    </source>
</evidence>
<feature type="coiled-coil region" evidence="1">
    <location>
        <begin position="524"/>
        <end position="558"/>
    </location>
</feature>
<name>A0ABQ1EKD1_9MOLU</name>
<comment type="caution">
    <text evidence="3">The sequence shown here is derived from an EMBL/GenBank/DDBJ whole genome shotgun (WGS) entry which is preliminary data.</text>
</comment>
<evidence type="ECO:0000256" key="1">
    <source>
        <dbReference type="SAM" id="Coils"/>
    </source>
</evidence>
<proteinExistence type="predicted"/>
<keyword evidence="1" id="KW-0175">Coiled coil</keyword>
<protein>
    <submittedName>
        <fullName evidence="3">Uncharacterized protein</fullName>
    </submittedName>
</protein>